<evidence type="ECO:0000259" key="1">
    <source>
        <dbReference type="PROSITE" id="PS50943"/>
    </source>
</evidence>
<keyword evidence="3" id="KW-1185">Reference proteome</keyword>
<dbReference type="Proteomes" id="UP001306119">
    <property type="component" value="Unassembled WGS sequence"/>
</dbReference>
<dbReference type="CDD" id="cd00093">
    <property type="entry name" value="HTH_XRE"/>
    <property type="match status" value="1"/>
</dbReference>
<dbReference type="EMBL" id="JAYXUG010000013">
    <property type="protein sequence ID" value="MEC6833045.1"/>
    <property type="molecule type" value="Genomic_DNA"/>
</dbReference>
<feature type="domain" description="HTH cro/C1-type" evidence="1">
    <location>
        <begin position="62"/>
        <end position="116"/>
    </location>
</feature>
<dbReference type="Pfam" id="PF01381">
    <property type="entry name" value="HTH_3"/>
    <property type="match status" value="1"/>
</dbReference>
<dbReference type="Gene3D" id="1.10.260.40">
    <property type="entry name" value="lambda repressor-like DNA-binding domains"/>
    <property type="match status" value="1"/>
</dbReference>
<sequence>MKTQDQNVQFIMDNGIPTFAVIPYEKYLELTNDLSVADTDDSNIYIPQEVAEIMLINDLSFIAAWRKHLKISQKELASRMGITQAAVSQMEKLDATPQRKSLEKCALAMGISVAQLSDD</sequence>
<protein>
    <submittedName>
        <fullName evidence="2">Helix-turn-helix transcriptional regulator</fullName>
    </submittedName>
</protein>
<dbReference type="SMART" id="SM00530">
    <property type="entry name" value="HTH_XRE"/>
    <property type="match status" value="1"/>
</dbReference>
<dbReference type="InterPro" id="IPR010982">
    <property type="entry name" value="Lambda_DNA-bd_dom_sf"/>
</dbReference>
<comment type="caution">
    <text evidence="2">The sequence shown here is derived from an EMBL/GenBank/DDBJ whole genome shotgun (WGS) entry which is preliminary data.</text>
</comment>
<name>A0ABU6L9G8_9GAMM</name>
<reference evidence="2 3" key="1">
    <citation type="submission" date="2024-01" db="EMBL/GenBank/DDBJ databases">
        <title>Active colonisers of the gastrointestinal tract of Atlantic salmon farmed in a warm water region.</title>
        <authorList>
            <person name="Bowman J.P."/>
        </authorList>
    </citation>
    <scope>NUCLEOTIDE SEQUENCE [LARGE SCALE GENOMIC DNA]</scope>
    <source>
        <strain evidence="2 3">S3MW1</strain>
    </source>
</reference>
<dbReference type="PROSITE" id="PS50943">
    <property type="entry name" value="HTH_CROC1"/>
    <property type="match status" value="1"/>
</dbReference>
<accession>A0ABU6L9G8</accession>
<dbReference type="InterPro" id="IPR001387">
    <property type="entry name" value="Cro/C1-type_HTH"/>
</dbReference>
<proteinExistence type="predicted"/>
<evidence type="ECO:0000313" key="3">
    <source>
        <dbReference type="Proteomes" id="UP001306119"/>
    </source>
</evidence>
<organism evidence="2 3">
    <name type="scientific">Photobacterium toruni</name>
    <dbReference type="NCBI Taxonomy" id="1935446"/>
    <lineage>
        <taxon>Bacteria</taxon>
        <taxon>Pseudomonadati</taxon>
        <taxon>Pseudomonadota</taxon>
        <taxon>Gammaproteobacteria</taxon>
        <taxon>Vibrionales</taxon>
        <taxon>Vibrionaceae</taxon>
        <taxon>Photobacterium</taxon>
    </lineage>
</organism>
<dbReference type="RefSeq" id="WP_327775345.1">
    <property type="nucleotide sequence ID" value="NZ_JAYXUG010000013.1"/>
</dbReference>
<gene>
    <name evidence="2" type="ORF">VXS06_14855</name>
</gene>
<dbReference type="SUPFAM" id="SSF47413">
    <property type="entry name" value="lambda repressor-like DNA-binding domains"/>
    <property type="match status" value="1"/>
</dbReference>
<evidence type="ECO:0000313" key="2">
    <source>
        <dbReference type="EMBL" id="MEC6833045.1"/>
    </source>
</evidence>